<dbReference type="PANTHER" id="PTHR43046">
    <property type="entry name" value="GDP-MANNOSE MANNOSYL HYDROLASE"/>
    <property type="match status" value="1"/>
</dbReference>
<dbReference type="PANTHER" id="PTHR43046:SF2">
    <property type="entry name" value="8-OXO-DGTP DIPHOSPHATASE-RELATED"/>
    <property type="match status" value="1"/>
</dbReference>
<dbReference type="InterPro" id="IPR015797">
    <property type="entry name" value="NUDIX_hydrolase-like_dom_sf"/>
</dbReference>
<name>A0A1H1CW45_9ACTN</name>
<evidence type="ECO:0000259" key="3">
    <source>
        <dbReference type="PROSITE" id="PS51462"/>
    </source>
</evidence>
<dbReference type="EMBL" id="FNKK01000002">
    <property type="protein sequence ID" value="SDQ68370.1"/>
    <property type="molecule type" value="Genomic_DNA"/>
</dbReference>
<sequence>MSRQALTAFMDHRRRRTRRPSRPFETLAENPAIRWGGACCDKMGGMAAKDGDGWAVCAHGHQHWGVYGAAGLLAVHHDGDGTPHLLMQKRAWWSHHGGTWGLPGGARDSHEDPVTAALREAGEEAALDSTGLRVQGVYVDDHGGWTFHTVIAEAAGFLPAAPANAESTELRWIPVPEVEDRQLHPGFAASWPQIRPALGPLVVVLDIANIVGARAEHGWWKDRAGAASRLIAEVSDLVRRGVQDVPAPIPRLDTWYSRVIAVVEGAARSVAAEPGVTVVPADGSGDDAIVRVVGERAPWEHVLVVTADRALRERVAALDAVSVGPRWLLSRLD</sequence>
<keyword evidence="2" id="KW-0378">Hydrolase</keyword>
<evidence type="ECO:0000256" key="1">
    <source>
        <dbReference type="ARBA" id="ARBA00001946"/>
    </source>
</evidence>
<dbReference type="Gene3D" id="3.90.79.10">
    <property type="entry name" value="Nucleoside Triphosphate Pyrophosphohydrolase"/>
    <property type="match status" value="1"/>
</dbReference>
<proteinExistence type="predicted"/>
<dbReference type="GO" id="GO:0016787">
    <property type="term" value="F:hydrolase activity"/>
    <property type="evidence" value="ECO:0007669"/>
    <property type="project" value="UniProtKB-KW"/>
</dbReference>
<feature type="domain" description="Nudix hydrolase" evidence="3">
    <location>
        <begin position="66"/>
        <end position="196"/>
    </location>
</feature>
<keyword evidence="5" id="KW-1185">Reference proteome</keyword>
<dbReference type="Pfam" id="PF00293">
    <property type="entry name" value="NUDIX"/>
    <property type="match status" value="1"/>
</dbReference>
<accession>A0A1H1CW45</accession>
<reference evidence="4 5" key="1">
    <citation type="submission" date="2016-10" db="EMBL/GenBank/DDBJ databases">
        <authorList>
            <person name="de Groot N.N."/>
        </authorList>
    </citation>
    <scope>NUCLEOTIDE SEQUENCE [LARGE SCALE GENOMIC DNA]</scope>
    <source>
        <strain evidence="4 5">DSM 43794</strain>
    </source>
</reference>
<gene>
    <name evidence="4" type="ORF">SAMN04489764_1677</name>
</gene>
<organism evidence="4 5">
    <name type="scientific">Thermostaphylospora chromogena</name>
    <dbReference type="NCBI Taxonomy" id="35622"/>
    <lineage>
        <taxon>Bacteria</taxon>
        <taxon>Bacillati</taxon>
        <taxon>Actinomycetota</taxon>
        <taxon>Actinomycetes</taxon>
        <taxon>Streptosporangiales</taxon>
        <taxon>Thermomonosporaceae</taxon>
        <taxon>Thermostaphylospora</taxon>
    </lineage>
</organism>
<evidence type="ECO:0000313" key="4">
    <source>
        <dbReference type="EMBL" id="SDQ68370.1"/>
    </source>
</evidence>
<protein>
    <submittedName>
        <fullName evidence="4">ADP-ribose pyrophosphatase YjhB, NUDIX family</fullName>
    </submittedName>
</protein>
<dbReference type="Proteomes" id="UP000217103">
    <property type="component" value="Unassembled WGS sequence"/>
</dbReference>
<dbReference type="AlphaFoldDB" id="A0A1H1CW45"/>
<comment type="cofactor">
    <cofactor evidence="1">
        <name>Mg(2+)</name>
        <dbReference type="ChEBI" id="CHEBI:18420"/>
    </cofactor>
</comment>
<evidence type="ECO:0000313" key="5">
    <source>
        <dbReference type="Proteomes" id="UP000217103"/>
    </source>
</evidence>
<evidence type="ECO:0000256" key="2">
    <source>
        <dbReference type="ARBA" id="ARBA00022801"/>
    </source>
</evidence>
<dbReference type="InterPro" id="IPR000086">
    <property type="entry name" value="NUDIX_hydrolase_dom"/>
</dbReference>
<dbReference type="STRING" id="35622.SAMN04489764_1677"/>
<dbReference type="SUPFAM" id="SSF55811">
    <property type="entry name" value="Nudix"/>
    <property type="match status" value="1"/>
</dbReference>
<dbReference type="CDD" id="cd18877">
    <property type="entry name" value="NUDIX_Hydrolase"/>
    <property type="match status" value="1"/>
</dbReference>
<dbReference type="PROSITE" id="PS51462">
    <property type="entry name" value="NUDIX"/>
    <property type="match status" value="1"/>
</dbReference>